<dbReference type="EMBL" id="BSFE01000005">
    <property type="protein sequence ID" value="GLK52671.1"/>
    <property type="molecule type" value="Genomic_DNA"/>
</dbReference>
<proteinExistence type="predicted"/>
<reference evidence="2" key="1">
    <citation type="journal article" date="2014" name="Int. J. Syst. Evol. Microbiol.">
        <title>Complete genome sequence of Corynebacterium casei LMG S-19264T (=DSM 44701T), isolated from a smear-ripened cheese.</title>
        <authorList>
            <consortium name="US DOE Joint Genome Institute (JGI-PGF)"/>
            <person name="Walter F."/>
            <person name="Albersmeier A."/>
            <person name="Kalinowski J."/>
            <person name="Ruckert C."/>
        </authorList>
    </citation>
    <scope>NUCLEOTIDE SEQUENCE</scope>
    <source>
        <strain evidence="2">VKM B-1513</strain>
    </source>
</reference>
<dbReference type="AlphaFoldDB" id="A0A9W6IPC0"/>
<evidence type="ECO:0000313" key="3">
    <source>
        <dbReference type="Proteomes" id="UP001143486"/>
    </source>
</evidence>
<feature type="chain" id="PRO_5040855373" description="Choice-of-anchor D domain-containing protein" evidence="1">
    <location>
        <begin position="23"/>
        <end position="466"/>
    </location>
</feature>
<keyword evidence="1" id="KW-0732">Signal</keyword>
<evidence type="ECO:0000256" key="1">
    <source>
        <dbReference type="SAM" id="SignalP"/>
    </source>
</evidence>
<name>A0A9W6IPC0_9PROT</name>
<keyword evidence="3" id="KW-1185">Reference proteome</keyword>
<feature type="signal peptide" evidence="1">
    <location>
        <begin position="1"/>
        <end position="22"/>
    </location>
</feature>
<reference evidence="2" key="2">
    <citation type="submission" date="2023-01" db="EMBL/GenBank/DDBJ databases">
        <authorList>
            <person name="Sun Q."/>
            <person name="Evtushenko L."/>
        </authorList>
    </citation>
    <scope>NUCLEOTIDE SEQUENCE</scope>
    <source>
        <strain evidence="2">VKM B-1513</strain>
    </source>
</reference>
<dbReference type="Proteomes" id="UP001143486">
    <property type="component" value="Unassembled WGS sequence"/>
</dbReference>
<gene>
    <name evidence="2" type="ORF">GCM10017621_21790</name>
</gene>
<accession>A0A9W6IPC0</accession>
<evidence type="ECO:0008006" key="4">
    <source>
        <dbReference type="Google" id="ProtNLM"/>
    </source>
</evidence>
<sequence>MKMTKLLVGAATAALLAGSASAYDLVAANTGVASTSTSGFEVEAAVSLAAELDFAAGAHNGDFEFYIDQQTAGTFTTDDVLLTVTLTNGTFDQAVTVANIDAACASGASVSTGGAAGSSSVVFLVSGIDGCDGSAAGFLTGDDFGFSLPIDLTGAGDLGISTNMVTDSGSTPVDGGTATLGFVSLDDAYDVNILASGTDSIADLDANPIYTSFDGAGGNGIIGTLELDCNTAIDIDLNGTAVDCNTDINAITATLSGDVSAFTAGVDVATVIGTNNVAEDESTADLSGLLASAGFGPTNIELNEDGDVINPSDYTLSVSVDLVAGFIDESAFNGTLDSVVREGTTVVVPWFASAAIAAANNSTNVFRISNISSADARVFVEVLTASDGTFVDPGIVETGSPLSANGEMVMTSGTITTLLADDPGRADLRITIEQTEDNLTFRRFVTAPDGSLTEMTVGTVDQDLDG</sequence>
<organism evidence="2 3">
    <name type="scientific">Maricaulis virginensis</name>
    <dbReference type="NCBI Taxonomy" id="144022"/>
    <lineage>
        <taxon>Bacteria</taxon>
        <taxon>Pseudomonadati</taxon>
        <taxon>Pseudomonadota</taxon>
        <taxon>Alphaproteobacteria</taxon>
        <taxon>Maricaulales</taxon>
        <taxon>Maricaulaceae</taxon>
        <taxon>Maricaulis</taxon>
    </lineage>
</organism>
<comment type="caution">
    <text evidence="2">The sequence shown here is derived from an EMBL/GenBank/DDBJ whole genome shotgun (WGS) entry which is preliminary data.</text>
</comment>
<evidence type="ECO:0000313" key="2">
    <source>
        <dbReference type="EMBL" id="GLK52671.1"/>
    </source>
</evidence>
<protein>
    <recommendedName>
        <fullName evidence="4">Choice-of-anchor D domain-containing protein</fullName>
    </recommendedName>
</protein>